<dbReference type="InterPro" id="IPR036388">
    <property type="entry name" value="WH-like_DNA-bd_sf"/>
</dbReference>
<gene>
    <name evidence="8" type="ORF">H9704_03615</name>
</gene>
<evidence type="ECO:0000256" key="2">
    <source>
        <dbReference type="ARBA" id="ARBA00023015"/>
    </source>
</evidence>
<dbReference type="Proteomes" id="UP000823910">
    <property type="component" value="Unassembled WGS sequence"/>
</dbReference>
<keyword evidence="4" id="KW-0238">DNA-binding</keyword>
<reference evidence="8" key="1">
    <citation type="journal article" date="2021" name="PeerJ">
        <title>Extensive microbial diversity within the chicken gut microbiome revealed by metagenomics and culture.</title>
        <authorList>
            <person name="Gilroy R."/>
            <person name="Ravi A."/>
            <person name="Getino M."/>
            <person name="Pursley I."/>
            <person name="Horton D.L."/>
            <person name="Alikhan N.F."/>
            <person name="Baker D."/>
            <person name="Gharbi K."/>
            <person name="Hall N."/>
            <person name="Watson M."/>
            <person name="Adriaenssens E.M."/>
            <person name="Foster-Nyarko E."/>
            <person name="Jarju S."/>
            <person name="Secka A."/>
            <person name="Antonio M."/>
            <person name="Oren A."/>
            <person name="Chaudhuri R.R."/>
            <person name="La Ragione R."/>
            <person name="Hildebrand F."/>
            <person name="Pallen M.J."/>
        </authorList>
    </citation>
    <scope>NUCLEOTIDE SEQUENCE</scope>
    <source>
        <strain evidence="8">CHK180-15479</strain>
    </source>
</reference>
<evidence type="ECO:0000256" key="5">
    <source>
        <dbReference type="ARBA" id="ARBA00023163"/>
    </source>
</evidence>
<dbReference type="Pfam" id="PF08281">
    <property type="entry name" value="Sigma70_r4_2"/>
    <property type="match status" value="1"/>
</dbReference>
<dbReference type="InterPro" id="IPR007627">
    <property type="entry name" value="RNA_pol_sigma70_r2"/>
</dbReference>
<dbReference type="GO" id="GO:0003677">
    <property type="term" value="F:DNA binding"/>
    <property type="evidence" value="ECO:0007669"/>
    <property type="project" value="UniProtKB-KW"/>
</dbReference>
<dbReference type="GO" id="GO:0006352">
    <property type="term" value="P:DNA-templated transcription initiation"/>
    <property type="evidence" value="ECO:0007669"/>
    <property type="project" value="InterPro"/>
</dbReference>
<feature type="domain" description="RNA polymerase sigma-70 region 2" evidence="6">
    <location>
        <begin position="23"/>
        <end position="90"/>
    </location>
</feature>
<dbReference type="SUPFAM" id="SSF88659">
    <property type="entry name" value="Sigma3 and sigma4 domains of RNA polymerase sigma factors"/>
    <property type="match status" value="1"/>
</dbReference>
<proteinExistence type="inferred from homology"/>
<organism evidence="8 9">
    <name type="scientific">Candidatus Enterocloster excrementipullorum</name>
    <dbReference type="NCBI Taxonomy" id="2838559"/>
    <lineage>
        <taxon>Bacteria</taxon>
        <taxon>Bacillati</taxon>
        <taxon>Bacillota</taxon>
        <taxon>Clostridia</taxon>
        <taxon>Lachnospirales</taxon>
        <taxon>Lachnospiraceae</taxon>
        <taxon>Enterocloster</taxon>
    </lineage>
</organism>
<evidence type="ECO:0000256" key="4">
    <source>
        <dbReference type="ARBA" id="ARBA00023125"/>
    </source>
</evidence>
<dbReference type="NCBIfam" id="TIGR02937">
    <property type="entry name" value="sigma70-ECF"/>
    <property type="match status" value="1"/>
</dbReference>
<dbReference type="AlphaFoldDB" id="A0A9D2SHB3"/>
<dbReference type="EMBL" id="DWWT01000015">
    <property type="protein sequence ID" value="HJC05229.1"/>
    <property type="molecule type" value="Genomic_DNA"/>
</dbReference>
<keyword evidence="2" id="KW-0805">Transcription regulation</keyword>
<evidence type="ECO:0000256" key="3">
    <source>
        <dbReference type="ARBA" id="ARBA00023082"/>
    </source>
</evidence>
<comment type="similarity">
    <text evidence="1">Belongs to the sigma-70 factor family. ECF subfamily.</text>
</comment>
<dbReference type="SUPFAM" id="SSF88946">
    <property type="entry name" value="Sigma2 domain of RNA polymerase sigma factors"/>
    <property type="match status" value="1"/>
</dbReference>
<dbReference type="PANTHER" id="PTHR43133">
    <property type="entry name" value="RNA POLYMERASE ECF-TYPE SIGMA FACTO"/>
    <property type="match status" value="1"/>
</dbReference>
<keyword evidence="3" id="KW-0731">Sigma factor</keyword>
<evidence type="ECO:0000313" key="8">
    <source>
        <dbReference type="EMBL" id="HJC05229.1"/>
    </source>
</evidence>
<reference evidence="8" key="2">
    <citation type="submission" date="2021-04" db="EMBL/GenBank/DDBJ databases">
        <authorList>
            <person name="Gilroy R."/>
        </authorList>
    </citation>
    <scope>NUCLEOTIDE SEQUENCE</scope>
    <source>
        <strain evidence="8">CHK180-15479</strain>
    </source>
</reference>
<dbReference type="InterPro" id="IPR039425">
    <property type="entry name" value="RNA_pol_sigma-70-like"/>
</dbReference>
<dbReference type="Gene3D" id="1.10.10.10">
    <property type="entry name" value="Winged helix-like DNA-binding domain superfamily/Winged helix DNA-binding domain"/>
    <property type="match status" value="1"/>
</dbReference>
<evidence type="ECO:0000259" key="7">
    <source>
        <dbReference type="Pfam" id="PF08281"/>
    </source>
</evidence>
<dbReference type="InterPro" id="IPR013249">
    <property type="entry name" value="RNA_pol_sigma70_r4_t2"/>
</dbReference>
<sequence>MEQWTEGLALRMKEGDQEAFDELMEHFYPRLLPMAYLITGSHGDSEDVVQETFVRCWLNRERLREPRYFAKWLYRIMTREAWRVCRQKKKEQPVEEVFGTETPVVASALEEVMENTQREELYQAIAGLPVKQRTVVVLYYYNDMSTKEIAGVMGCLEGTVKSRLYTARQKLKQILSEDAYLGKEAAL</sequence>
<feature type="domain" description="RNA polymerase sigma factor 70 region 4 type 2" evidence="7">
    <location>
        <begin position="118"/>
        <end position="171"/>
    </location>
</feature>
<dbReference type="Gene3D" id="1.10.1740.10">
    <property type="match status" value="1"/>
</dbReference>
<comment type="caution">
    <text evidence="8">The sequence shown here is derived from an EMBL/GenBank/DDBJ whole genome shotgun (WGS) entry which is preliminary data.</text>
</comment>
<evidence type="ECO:0000313" key="9">
    <source>
        <dbReference type="Proteomes" id="UP000823910"/>
    </source>
</evidence>
<evidence type="ECO:0000256" key="1">
    <source>
        <dbReference type="ARBA" id="ARBA00010641"/>
    </source>
</evidence>
<dbReference type="InterPro" id="IPR014284">
    <property type="entry name" value="RNA_pol_sigma-70_dom"/>
</dbReference>
<dbReference type="Pfam" id="PF04542">
    <property type="entry name" value="Sigma70_r2"/>
    <property type="match status" value="1"/>
</dbReference>
<dbReference type="CDD" id="cd06171">
    <property type="entry name" value="Sigma70_r4"/>
    <property type="match status" value="1"/>
</dbReference>
<keyword evidence="5" id="KW-0804">Transcription</keyword>
<dbReference type="GO" id="GO:0016987">
    <property type="term" value="F:sigma factor activity"/>
    <property type="evidence" value="ECO:0007669"/>
    <property type="project" value="UniProtKB-KW"/>
</dbReference>
<dbReference type="PANTHER" id="PTHR43133:SF8">
    <property type="entry name" value="RNA POLYMERASE SIGMA FACTOR HI_1459-RELATED"/>
    <property type="match status" value="1"/>
</dbReference>
<evidence type="ECO:0000259" key="6">
    <source>
        <dbReference type="Pfam" id="PF04542"/>
    </source>
</evidence>
<protein>
    <submittedName>
        <fullName evidence="8">RNA polymerase sigma factor</fullName>
    </submittedName>
</protein>
<accession>A0A9D2SHB3</accession>
<dbReference type="InterPro" id="IPR013325">
    <property type="entry name" value="RNA_pol_sigma_r2"/>
</dbReference>
<name>A0A9D2SHB3_9FIRM</name>
<dbReference type="InterPro" id="IPR013324">
    <property type="entry name" value="RNA_pol_sigma_r3/r4-like"/>
</dbReference>